<sequence length="144" mass="15691">MTSADDIASLPRAEFAFPGPLRDRLVAAILDGTKTATTGLLAAYEIEGERLPEAGDRSVVVDSDDRPVAVIEVTDVRVVPLAQVDLAHAVDEGEGHTSLAAWRTDHERFWHTPEMRAALDDPAFTATDTTPTVLERFRLLKDTP</sequence>
<dbReference type="InterPro" id="IPR007374">
    <property type="entry name" value="ASCH_domain"/>
</dbReference>
<dbReference type="InterPro" id="IPR009326">
    <property type="entry name" value="DUF984"/>
</dbReference>
<gene>
    <name evidence="2" type="ORF">GCM10009801_29300</name>
</gene>
<dbReference type="EMBL" id="BAAAPE010000007">
    <property type="protein sequence ID" value="GAA2074962.1"/>
    <property type="molecule type" value="Genomic_DNA"/>
</dbReference>
<dbReference type="InterPro" id="IPR015947">
    <property type="entry name" value="PUA-like_sf"/>
</dbReference>
<name>A0ABN2VWH4_9ACTN</name>
<dbReference type="Gene3D" id="3.10.400.10">
    <property type="entry name" value="Sulfate adenylyltransferase"/>
    <property type="match status" value="1"/>
</dbReference>
<dbReference type="PIRSF" id="PIRSF021320">
    <property type="entry name" value="DUF984"/>
    <property type="match status" value="1"/>
</dbReference>
<evidence type="ECO:0000259" key="1">
    <source>
        <dbReference type="SMART" id="SM01022"/>
    </source>
</evidence>
<dbReference type="SUPFAM" id="SSF88697">
    <property type="entry name" value="PUA domain-like"/>
    <property type="match status" value="1"/>
</dbReference>
<dbReference type="Proteomes" id="UP001500016">
    <property type="component" value="Unassembled WGS sequence"/>
</dbReference>
<dbReference type="SMART" id="SM01022">
    <property type="entry name" value="ASCH"/>
    <property type="match status" value="1"/>
</dbReference>
<dbReference type="Pfam" id="PF04266">
    <property type="entry name" value="ASCH"/>
    <property type="match status" value="1"/>
</dbReference>
<reference evidence="2 3" key="1">
    <citation type="journal article" date="2019" name="Int. J. Syst. Evol. Microbiol.">
        <title>The Global Catalogue of Microorganisms (GCM) 10K type strain sequencing project: providing services to taxonomists for standard genome sequencing and annotation.</title>
        <authorList>
            <consortium name="The Broad Institute Genomics Platform"/>
            <consortium name="The Broad Institute Genome Sequencing Center for Infectious Disease"/>
            <person name="Wu L."/>
            <person name="Ma J."/>
        </authorList>
    </citation>
    <scope>NUCLEOTIDE SEQUENCE [LARGE SCALE GENOMIC DNA]</scope>
    <source>
        <strain evidence="2 3">JCM 15478</strain>
    </source>
</reference>
<dbReference type="RefSeq" id="WP_344527908.1">
    <property type="nucleotide sequence ID" value="NZ_BAAAPE010000007.1"/>
</dbReference>
<proteinExistence type="predicted"/>
<dbReference type="CDD" id="cd06553">
    <property type="entry name" value="ASCH_Ef3133_like"/>
    <property type="match status" value="1"/>
</dbReference>
<keyword evidence="3" id="KW-1185">Reference proteome</keyword>
<accession>A0ABN2VWH4</accession>
<organism evidence="2 3">
    <name type="scientific">Streptomyces albiaxialis</name>
    <dbReference type="NCBI Taxonomy" id="329523"/>
    <lineage>
        <taxon>Bacteria</taxon>
        <taxon>Bacillati</taxon>
        <taxon>Actinomycetota</taxon>
        <taxon>Actinomycetes</taxon>
        <taxon>Kitasatosporales</taxon>
        <taxon>Streptomycetaceae</taxon>
        <taxon>Streptomyces</taxon>
    </lineage>
</organism>
<dbReference type="PANTHER" id="PTHR39203:SF1">
    <property type="entry name" value="CYTOPLASMIC PROTEIN"/>
    <property type="match status" value="1"/>
</dbReference>
<feature type="domain" description="ASCH" evidence="1">
    <location>
        <begin position="15"/>
        <end position="141"/>
    </location>
</feature>
<dbReference type="PANTHER" id="PTHR39203">
    <property type="entry name" value="CYTOPLASMIC PROTEIN-RELATED"/>
    <property type="match status" value="1"/>
</dbReference>
<evidence type="ECO:0000313" key="2">
    <source>
        <dbReference type="EMBL" id="GAA2074962.1"/>
    </source>
</evidence>
<evidence type="ECO:0000313" key="3">
    <source>
        <dbReference type="Proteomes" id="UP001500016"/>
    </source>
</evidence>
<comment type="caution">
    <text evidence="2">The sequence shown here is derived from an EMBL/GenBank/DDBJ whole genome shotgun (WGS) entry which is preliminary data.</text>
</comment>
<protein>
    <recommendedName>
        <fullName evidence="1">ASCH domain-containing protein</fullName>
    </recommendedName>
</protein>